<gene>
    <name evidence="1" type="ORF">WMSIL1_LOCUS3442</name>
</gene>
<accession>A0A564Y8A6</accession>
<reference evidence="1 2" key="1">
    <citation type="submission" date="2019-07" db="EMBL/GenBank/DDBJ databases">
        <authorList>
            <person name="Jastrzebski P J."/>
            <person name="Paukszto L."/>
            <person name="Jastrzebski P J."/>
        </authorList>
    </citation>
    <scope>NUCLEOTIDE SEQUENCE [LARGE SCALE GENOMIC DNA]</scope>
    <source>
        <strain evidence="1 2">WMS-il1</strain>
    </source>
</reference>
<organism evidence="1 2">
    <name type="scientific">Hymenolepis diminuta</name>
    <name type="common">Rat tapeworm</name>
    <dbReference type="NCBI Taxonomy" id="6216"/>
    <lineage>
        <taxon>Eukaryota</taxon>
        <taxon>Metazoa</taxon>
        <taxon>Spiralia</taxon>
        <taxon>Lophotrochozoa</taxon>
        <taxon>Platyhelminthes</taxon>
        <taxon>Cestoda</taxon>
        <taxon>Eucestoda</taxon>
        <taxon>Cyclophyllidea</taxon>
        <taxon>Hymenolepididae</taxon>
        <taxon>Hymenolepis</taxon>
    </lineage>
</organism>
<proteinExistence type="predicted"/>
<feature type="non-terminal residue" evidence="1">
    <location>
        <position position="1"/>
    </location>
</feature>
<protein>
    <submittedName>
        <fullName evidence="1">Uncharacterized protein</fullName>
    </submittedName>
</protein>
<dbReference type="AlphaFoldDB" id="A0A564Y8A6"/>
<sequence length="63" mass="6922">ASYIYLASIKTKVSILVKFYESFLDALVTSSSETGCVPPQTPSINVGPPPFLLYLHLTPTLYE</sequence>
<dbReference type="EMBL" id="CABIJS010000110">
    <property type="protein sequence ID" value="VUZ42978.1"/>
    <property type="molecule type" value="Genomic_DNA"/>
</dbReference>
<name>A0A564Y8A6_HYMDI</name>
<evidence type="ECO:0000313" key="1">
    <source>
        <dbReference type="EMBL" id="VUZ42978.1"/>
    </source>
</evidence>
<dbReference type="Proteomes" id="UP000321570">
    <property type="component" value="Unassembled WGS sequence"/>
</dbReference>
<keyword evidence="2" id="KW-1185">Reference proteome</keyword>
<evidence type="ECO:0000313" key="2">
    <source>
        <dbReference type="Proteomes" id="UP000321570"/>
    </source>
</evidence>